<dbReference type="AlphaFoldDB" id="A0A8T1GZR0"/>
<feature type="transmembrane region" description="Helical" evidence="6">
    <location>
        <begin position="33"/>
        <end position="53"/>
    </location>
</feature>
<evidence type="ECO:0000256" key="1">
    <source>
        <dbReference type="ARBA" id="ARBA00004141"/>
    </source>
</evidence>
<dbReference type="Pfam" id="PF01061">
    <property type="entry name" value="ABC2_membrane"/>
    <property type="match status" value="1"/>
</dbReference>
<evidence type="ECO:0000256" key="6">
    <source>
        <dbReference type="SAM" id="Phobius"/>
    </source>
</evidence>
<protein>
    <recommendedName>
        <fullName evidence="7">ABC-2 type transporter transmembrane domain-containing protein</fullName>
    </recommendedName>
</protein>
<dbReference type="GO" id="GO:0140359">
    <property type="term" value="F:ABC-type transporter activity"/>
    <property type="evidence" value="ECO:0007669"/>
    <property type="project" value="InterPro"/>
</dbReference>
<evidence type="ECO:0000259" key="7">
    <source>
        <dbReference type="Pfam" id="PF01061"/>
    </source>
</evidence>
<evidence type="ECO:0000256" key="4">
    <source>
        <dbReference type="ARBA" id="ARBA00022989"/>
    </source>
</evidence>
<keyword evidence="5 6" id="KW-0472">Membrane</keyword>
<dbReference type="GO" id="GO:0016020">
    <property type="term" value="C:membrane"/>
    <property type="evidence" value="ECO:0007669"/>
    <property type="project" value="UniProtKB-SubCell"/>
</dbReference>
<evidence type="ECO:0000313" key="9">
    <source>
        <dbReference type="Proteomes" id="UP000760860"/>
    </source>
</evidence>
<feature type="domain" description="ABC-2 type transporter transmembrane" evidence="7">
    <location>
        <begin position="16"/>
        <end position="133"/>
    </location>
</feature>
<dbReference type="InterPro" id="IPR013525">
    <property type="entry name" value="ABC2_TM"/>
</dbReference>
<dbReference type="EMBL" id="RCMV01003015">
    <property type="protein sequence ID" value="KAG3200277.1"/>
    <property type="molecule type" value="Genomic_DNA"/>
</dbReference>
<accession>A0A8T1GZR0</accession>
<evidence type="ECO:0000256" key="5">
    <source>
        <dbReference type="ARBA" id="ARBA00023136"/>
    </source>
</evidence>
<sequence>MDPMPTFHQSLLSSVRELQKKALMVTYRNKPFIFGRLLITIIMGFIYCTGFYQFDPTQISVVMGVTFATAMFLSLGQGFQTPVYIGSRDVFYKQRGANFFLTGSYVLATTPSQIPLAPTETIIFGSIVWFRVGGEVICHLRDFGLFGEFGNGHVISDYLHWISPIAWALKALAINQYRSS</sequence>
<reference evidence="8" key="1">
    <citation type="submission" date="2018-05" db="EMBL/GenBank/DDBJ databases">
        <title>Effector identification in a new, highly contiguous assembly of the strawberry crown rot pathogen Phytophthora cactorum.</title>
        <authorList>
            <person name="Armitage A.D."/>
            <person name="Nellist C.F."/>
            <person name="Bates H."/>
            <person name="Vickerstaff R.J."/>
            <person name="Harrison R.J."/>
        </authorList>
    </citation>
    <scope>NUCLEOTIDE SEQUENCE</scope>
    <source>
        <strain evidence="8">P421</strain>
    </source>
</reference>
<dbReference type="VEuPathDB" id="FungiDB:PC110_g22766"/>
<keyword evidence="2" id="KW-0813">Transport</keyword>
<evidence type="ECO:0000256" key="3">
    <source>
        <dbReference type="ARBA" id="ARBA00022692"/>
    </source>
</evidence>
<dbReference type="PANTHER" id="PTHR19241">
    <property type="entry name" value="ATP-BINDING CASSETTE TRANSPORTER"/>
    <property type="match status" value="1"/>
</dbReference>
<proteinExistence type="predicted"/>
<organism evidence="8 9">
    <name type="scientific">Phytophthora cactorum</name>
    <dbReference type="NCBI Taxonomy" id="29920"/>
    <lineage>
        <taxon>Eukaryota</taxon>
        <taxon>Sar</taxon>
        <taxon>Stramenopiles</taxon>
        <taxon>Oomycota</taxon>
        <taxon>Peronosporomycetes</taxon>
        <taxon>Peronosporales</taxon>
        <taxon>Peronosporaceae</taxon>
        <taxon>Phytophthora</taxon>
    </lineage>
</organism>
<comment type="subcellular location">
    <subcellularLocation>
        <location evidence="1">Membrane</location>
        <topology evidence="1">Multi-pass membrane protein</topology>
    </subcellularLocation>
</comment>
<evidence type="ECO:0000256" key="2">
    <source>
        <dbReference type="ARBA" id="ARBA00022448"/>
    </source>
</evidence>
<comment type="caution">
    <text evidence="8">The sequence shown here is derived from an EMBL/GenBank/DDBJ whole genome shotgun (WGS) entry which is preliminary data.</text>
</comment>
<dbReference type="Proteomes" id="UP000760860">
    <property type="component" value="Unassembled WGS sequence"/>
</dbReference>
<keyword evidence="3 6" id="KW-0812">Transmembrane</keyword>
<evidence type="ECO:0000313" key="8">
    <source>
        <dbReference type="EMBL" id="KAG3200277.1"/>
    </source>
</evidence>
<keyword evidence="4 6" id="KW-1133">Transmembrane helix</keyword>
<gene>
    <name evidence="8" type="ORF">PC129_g23889</name>
</gene>
<feature type="transmembrane region" description="Helical" evidence="6">
    <location>
        <begin position="59"/>
        <end position="79"/>
    </location>
</feature>
<name>A0A8T1GZR0_9STRA</name>